<sequence>MGAKQDEYGAAPECKSSAAREIPEKTRPPAASSGTRFPLAKIRAAGMKERGKREIPEKTRLTSGIVRHDPHMRKSGSDPARD</sequence>
<evidence type="ECO:0000313" key="3">
    <source>
        <dbReference type="Proteomes" id="UP001159363"/>
    </source>
</evidence>
<feature type="compositionally biased region" description="Basic and acidic residues" evidence="1">
    <location>
        <begin position="46"/>
        <end position="60"/>
    </location>
</feature>
<dbReference type="Proteomes" id="UP001159363">
    <property type="component" value="Chromosome 14"/>
</dbReference>
<protein>
    <submittedName>
        <fullName evidence="2">Uncharacterized protein</fullName>
    </submittedName>
</protein>
<dbReference type="EMBL" id="JARBHB010000015">
    <property type="protein sequence ID" value="KAJ8867631.1"/>
    <property type="molecule type" value="Genomic_DNA"/>
</dbReference>
<accession>A0ABQ9G9B1</accession>
<evidence type="ECO:0000313" key="2">
    <source>
        <dbReference type="EMBL" id="KAJ8867631.1"/>
    </source>
</evidence>
<reference evidence="2 3" key="1">
    <citation type="submission" date="2023-02" db="EMBL/GenBank/DDBJ databases">
        <title>LHISI_Scaffold_Assembly.</title>
        <authorList>
            <person name="Stuart O.P."/>
            <person name="Cleave R."/>
            <person name="Magrath M.J.L."/>
            <person name="Mikheyev A.S."/>
        </authorList>
    </citation>
    <scope>NUCLEOTIDE SEQUENCE [LARGE SCALE GENOMIC DNA]</scope>
    <source>
        <strain evidence="2">Daus_M_001</strain>
        <tissue evidence="2">Leg muscle</tissue>
    </source>
</reference>
<name>A0ABQ9G9B1_9NEOP</name>
<feature type="region of interest" description="Disordered" evidence="1">
    <location>
        <begin position="1"/>
        <end position="82"/>
    </location>
</feature>
<organism evidence="2 3">
    <name type="scientific">Dryococelus australis</name>
    <dbReference type="NCBI Taxonomy" id="614101"/>
    <lineage>
        <taxon>Eukaryota</taxon>
        <taxon>Metazoa</taxon>
        <taxon>Ecdysozoa</taxon>
        <taxon>Arthropoda</taxon>
        <taxon>Hexapoda</taxon>
        <taxon>Insecta</taxon>
        <taxon>Pterygota</taxon>
        <taxon>Neoptera</taxon>
        <taxon>Polyneoptera</taxon>
        <taxon>Phasmatodea</taxon>
        <taxon>Verophasmatodea</taxon>
        <taxon>Anareolatae</taxon>
        <taxon>Phasmatidae</taxon>
        <taxon>Eurycanthinae</taxon>
        <taxon>Dryococelus</taxon>
    </lineage>
</organism>
<keyword evidence="3" id="KW-1185">Reference proteome</keyword>
<proteinExistence type="predicted"/>
<evidence type="ECO:0000256" key="1">
    <source>
        <dbReference type="SAM" id="MobiDB-lite"/>
    </source>
</evidence>
<gene>
    <name evidence="2" type="ORF">PR048_031434</name>
</gene>
<comment type="caution">
    <text evidence="2">The sequence shown here is derived from an EMBL/GenBank/DDBJ whole genome shotgun (WGS) entry which is preliminary data.</text>
</comment>